<evidence type="ECO:0000256" key="1">
    <source>
        <dbReference type="SAM" id="MobiDB-lite"/>
    </source>
</evidence>
<organism evidence="2 3">
    <name type="scientific">Mycobacterium intracellulare</name>
    <dbReference type="NCBI Taxonomy" id="1767"/>
    <lineage>
        <taxon>Bacteria</taxon>
        <taxon>Bacillati</taxon>
        <taxon>Actinomycetota</taxon>
        <taxon>Actinomycetes</taxon>
        <taxon>Mycobacteriales</taxon>
        <taxon>Mycobacteriaceae</taxon>
        <taxon>Mycobacterium</taxon>
        <taxon>Mycobacterium avium complex (MAC)</taxon>
    </lineage>
</organism>
<feature type="compositionally biased region" description="Basic and acidic residues" evidence="1">
    <location>
        <begin position="49"/>
        <end position="59"/>
    </location>
</feature>
<name>A0A7R7MVB1_MYCIT</name>
<proteinExistence type="predicted"/>
<dbReference type="AlphaFoldDB" id="A0A7R7MVB1"/>
<dbReference type="RefSeq" id="WP_201406085.1">
    <property type="nucleotide sequence ID" value="NZ_AP024255.1"/>
</dbReference>
<sequence>MTTDQPDPRRELPTTFAGHNLVFIDDDDDEDEEFDEDEGDCAFCLGREAGHRGETEDRNPYPTTDARPGSIDWYETDYGLWLTGHGLGAQEKEHGAYWDQS</sequence>
<accession>A0A7R7MVB1</accession>
<feature type="region of interest" description="Disordered" evidence="1">
    <location>
        <begin position="49"/>
        <end position="68"/>
    </location>
</feature>
<dbReference type="Proteomes" id="UP000595205">
    <property type="component" value="Chromosome"/>
</dbReference>
<reference evidence="2 3" key="1">
    <citation type="submission" date="2020-12" db="EMBL/GenBank/DDBJ databases">
        <title>Genome sequence of clinical Mycobacterium intracellulare strains.</title>
        <authorList>
            <person name="Tateishi Y."/>
            <person name="Matsumoto S."/>
            <person name="Fukushima Y."/>
            <person name="Nakajima C."/>
            <person name="Suzuki Y."/>
        </authorList>
    </citation>
    <scope>NUCLEOTIDE SEQUENCE [LARGE SCALE GENOMIC DNA]</scope>
    <source>
        <strain evidence="2 3">M018</strain>
    </source>
</reference>
<gene>
    <name evidence="2" type="ORF">MINTM018_34600</name>
</gene>
<protein>
    <submittedName>
        <fullName evidence="2">Uncharacterized protein</fullName>
    </submittedName>
</protein>
<evidence type="ECO:0000313" key="3">
    <source>
        <dbReference type="Proteomes" id="UP000595205"/>
    </source>
</evidence>
<dbReference type="EMBL" id="AP024255">
    <property type="protein sequence ID" value="BCP00691.1"/>
    <property type="molecule type" value="Genomic_DNA"/>
</dbReference>
<evidence type="ECO:0000313" key="2">
    <source>
        <dbReference type="EMBL" id="BCP00691.1"/>
    </source>
</evidence>